<gene>
    <name evidence="1" type="ORF">AZE42_12331</name>
</gene>
<accession>A0A1J8QDN2</accession>
<dbReference type="AlphaFoldDB" id="A0A1J8QDN2"/>
<protein>
    <recommendedName>
        <fullName evidence="3">Peptidase A2 domain-containing protein</fullName>
    </recommendedName>
</protein>
<dbReference type="Gene3D" id="2.40.70.10">
    <property type="entry name" value="Acid Proteases"/>
    <property type="match status" value="1"/>
</dbReference>
<sequence>MASVNELSGCSPKRLWDEYEHTLHHAKDGTITAHHSILLRCIEVTILGRSFTCILDQGAEIIVMRKDIWQSLGIPLQSDHVMTMESVNKSKDTTLGVIENLGFDFSGGEIQLQVQVIEKAPFEILLGRLFYAHTSCVTRDTINGDQNIMLFDPNMGKEITITTRNWLKVLGPGF</sequence>
<dbReference type="InterPro" id="IPR021109">
    <property type="entry name" value="Peptidase_aspartic_dom_sf"/>
</dbReference>
<dbReference type="CDD" id="cd00303">
    <property type="entry name" value="retropepsin_like"/>
    <property type="match status" value="1"/>
</dbReference>
<dbReference type="Pfam" id="PF13650">
    <property type="entry name" value="Asp_protease_2"/>
    <property type="match status" value="1"/>
</dbReference>
<reference evidence="1 2" key="1">
    <citation type="submission" date="2016-03" db="EMBL/GenBank/DDBJ databases">
        <title>Comparative genomics of the ectomycorrhizal sister species Rhizopogon vinicolor and Rhizopogon vesiculosus (Basidiomycota: Boletales) reveals a divergence of the mating type B locus.</title>
        <authorList>
            <person name="Mujic A.B."/>
            <person name="Kuo A."/>
            <person name="Tritt A."/>
            <person name="Lipzen A."/>
            <person name="Chen C."/>
            <person name="Johnson J."/>
            <person name="Sharma A."/>
            <person name="Barry K."/>
            <person name="Grigoriev I.V."/>
            <person name="Spatafora J.W."/>
        </authorList>
    </citation>
    <scope>NUCLEOTIDE SEQUENCE [LARGE SCALE GENOMIC DNA]</scope>
    <source>
        <strain evidence="1 2">AM-OR11-056</strain>
    </source>
</reference>
<proteinExistence type="predicted"/>
<dbReference type="OrthoDB" id="3202009at2759"/>
<keyword evidence="2" id="KW-1185">Reference proteome</keyword>
<dbReference type="STRING" id="180088.A0A1J8QDN2"/>
<dbReference type="Proteomes" id="UP000183567">
    <property type="component" value="Unassembled WGS sequence"/>
</dbReference>
<name>A0A1J8QDN2_9AGAM</name>
<dbReference type="EMBL" id="LVVM01005739">
    <property type="protein sequence ID" value="OJA09876.1"/>
    <property type="molecule type" value="Genomic_DNA"/>
</dbReference>
<evidence type="ECO:0000313" key="2">
    <source>
        <dbReference type="Proteomes" id="UP000183567"/>
    </source>
</evidence>
<organism evidence="1 2">
    <name type="scientific">Rhizopogon vesiculosus</name>
    <dbReference type="NCBI Taxonomy" id="180088"/>
    <lineage>
        <taxon>Eukaryota</taxon>
        <taxon>Fungi</taxon>
        <taxon>Dikarya</taxon>
        <taxon>Basidiomycota</taxon>
        <taxon>Agaricomycotina</taxon>
        <taxon>Agaricomycetes</taxon>
        <taxon>Agaricomycetidae</taxon>
        <taxon>Boletales</taxon>
        <taxon>Suillineae</taxon>
        <taxon>Rhizopogonaceae</taxon>
        <taxon>Rhizopogon</taxon>
    </lineage>
</organism>
<dbReference type="SUPFAM" id="SSF50630">
    <property type="entry name" value="Acid proteases"/>
    <property type="match status" value="1"/>
</dbReference>
<evidence type="ECO:0000313" key="1">
    <source>
        <dbReference type="EMBL" id="OJA09876.1"/>
    </source>
</evidence>
<comment type="caution">
    <text evidence="1">The sequence shown here is derived from an EMBL/GenBank/DDBJ whole genome shotgun (WGS) entry which is preliminary data.</text>
</comment>
<evidence type="ECO:0008006" key="3">
    <source>
        <dbReference type="Google" id="ProtNLM"/>
    </source>
</evidence>